<protein>
    <submittedName>
        <fullName evidence="1">Uncharacterized protein</fullName>
    </submittedName>
</protein>
<accession>A0A8S1EVE0</accession>
<evidence type="ECO:0000313" key="2">
    <source>
        <dbReference type="Proteomes" id="UP000494206"/>
    </source>
</evidence>
<keyword evidence="2" id="KW-1185">Reference proteome</keyword>
<reference evidence="1 2" key="1">
    <citation type="submission" date="2020-04" db="EMBL/GenBank/DDBJ databases">
        <authorList>
            <person name="Laetsch R D."/>
            <person name="Stevens L."/>
            <person name="Kumar S."/>
            <person name="Blaxter L. M."/>
        </authorList>
    </citation>
    <scope>NUCLEOTIDE SEQUENCE [LARGE SCALE GENOMIC DNA]</scope>
</reference>
<dbReference type="EMBL" id="CADEPM010000004">
    <property type="protein sequence ID" value="CAB3404686.1"/>
    <property type="molecule type" value="Genomic_DNA"/>
</dbReference>
<comment type="caution">
    <text evidence="1">The sequence shown here is derived from an EMBL/GenBank/DDBJ whole genome shotgun (WGS) entry which is preliminary data.</text>
</comment>
<dbReference type="AlphaFoldDB" id="A0A8S1EVE0"/>
<organism evidence="1 2">
    <name type="scientific">Caenorhabditis bovis</name>
    <dbReference type="NCBI Taxonomy" id="2654633"/>
    <lineage>
        <taxon>Eukaryota</taxon>
        <taxon>Metazoa</taxon>
        <taxon>Ecdysozoa</taxon>
        <taxon>Nematoda</taxon>
        <taxon>Chromadorea</taxon>
        <taxon>Rhabditida</taxon>
        <taxon>Rhabditina</taxon>
        <taxon>Rhabditomorpha</taxon>
        <taxon>Rhabditoidea</taxon>
        <taxon>Rhabditidae</taxon>
        <taxon>Peloderinae</taxon>
        <taxon>Caenorhabditis</taxon>
    </lineage>
</organism>
<evidence type="ECO:0000313" key="1">
    <source>
        <dbReference type="EMBL" id="CAB3404686.1"/>
    </source>
</evidence>
<dbReference type="Proteomes" id="UP000494206">
    <property type="component" value="Unassembled WGS sequence"/>
</dbReference>
<gene>
    <name evidence="1" type="ORF">CBOVIS_LOCUS6979</name>
</gene>
<name>A0A8S1EVE0_9PELO</name>
<sequence length="100" mass="11677">MQLAKFVAFCYDALAKIKPSQEFSRLPLRDVVSKMFHSDLYDNLSLIRTFILKKFLDTVNFLSDAEEFAEAKKCLSEQYEMTCNAYPNLVSRKMLQDISY</sequence>
<proteinExistence type="predicted"/>